<protein>
    <submittedName>
        <fullName evidence="1">Glycolipid-binding domain-containing protein</fullName>
    </submittedName>
</protein>
<evidence type="ECO:0000313" key="1">
    <source>
        <dbReference type="EMBL" id="MCD7110522.1"/>
    </source>
</evidence>
<sequence length="190" mass="21313">MFRPLQQRTVRWRPLEDEGLEHLTLMPLSGPRPGIRIASVVIGARGGTTYGVRYTIDCDPHWTTTSLTLETTTGIRLSLVSDGLGHWQDGEGQALPAFDGCIDVDLAGTPFTNTLPIRRLALRPEDGTRSLDMLYIPFDTFEPLRDGQHYTCLAEDRLYRYEAADRSFTAELPLDADGLVLDYPTLFIRT</sequence>
<name>A0A9X1NSU9_9HYPH</name>
<accession>A0A9X1NSU9</accession>
<keyword evidence="2" id="KW-1185">Reference proteome</keyword>
<reference evidence="1" key="1">
    <citation type="submission" date="2021-12" db="EMBL/GenBank/DDBJ databases">
        <authorList>
            <person name="Li Y."/>
        </authorList>
    </citation>
    <scope>NUCLEOTIDE SEQUENCE</scope>
    <source>
        <strain evidence="1">DKSPLA3</strain>
    </source>
</reference>
<dbReference type="SUPFAM" id="SSF159275">
    <property type="entry name" value="PA1994-like"/>
    <property type="match status" value="1"/>
</dbReference>
<evidence type="ECO:0000313" key="2">
    <source>
        <dbReference type="Proteomes" id="UP001139089"/>
    </source>
</evidence>
<comment type="caution">
    <text evidence="1">The sequence shown here is derived from an EMBL/GenBank/DDBJ whole genome shotgun (WGS) entry which is preliminary data.</text>
</comment>
<gene>
    <name evidence="1" type="ORF">LRX75_15920</name>
</gene>
<dbReference type="EMBL" id="JAJOZR010000010">
    <property type="protein sequence ID" value="MCD7110522.1"/>
    <property type="molecule type" value="Genomic_DNA"/>
</dbReference>
<dbReference type="Pfam" id="PF06475">
    <property type="entry name" value="Glycolipid_bind"/>
    <property type="match status" value="1"/>
</dbReference>
<dbReference type="AlphaFoldDB" id="A0A9X1NSU9"/>
<dbReference type="Proteomes" id="UP001139089">
    <property type="component" value="Unassembled WGS sequence"/>
</dbReference>
<dbReference type="InterPro" id="IPR009467">
    <property type="entry name" value="Glycolipid-bd_prot_put"/>
</dbReference>
<proteinExistence type="predicted"/>
<organism evidence="1 2">
    <name type="scientific">Rhizobium quercicola</name>
    <dbReference type="NCBI Taxonomy" id="2901226"/>
    <lineage>
        <taxon>Bacteria</taxon>
        <taxon>Pseudomonadati</taxon>
        <taxon>Pseudomonadota</taxon>
        <taxon>Alphaproteobacteria</taxon>
        <taxon>Hyphomicrobiales</taxon>
        <taxon>Rhizobiaceae</taxon>
        <taxon>Rhizobium/Agrobacterium group</taxon>
        <taxon>Rhizobium</taxon>
    </lineage>
</organism>
<dbReference type="RefSeq" id="WP_231815719.1">
    <property type="nucleotide sequence ID" value="NZ_JAJOZR010000010.1"/>
</dbReference>